<dbReference type="PANTHER" id="PTHR30012">
    <property type="entry name" value="GENERAL SECRETION PATHWAY PROTEIN"/>
    <property type="match status" value="1"/>
</dbReference>
<reference evidence="9 10" key="1">
    <citation type="submission" date="2018-03" db="EMBL/GenBank/DDBJ databases">
        <title>Genome sequence of Clostridium vincentii DSM 10228.</title>
        <authorList>
            <person name="Poehlein A."/>
            <person name="Daniel R."/>
        </authorList>
    </citation>
    <scope>NUCLEOTIDE SEQUENCE [LARGE SCALE GENOMIC DNA]</scope>
    <source>
        <strain evidence="9 10">DSM 10228</strain>
    </source>
</reference>
<dbReference type="PANTHER" id="PTHR30012:SF0">
    <property type="entry name" value="TYPE II SECRETION SYSTEM PROTEIN F-RELATED"/>
    <property type="match status" value="1"/>
</dbReference>
<keyword evidence="6 7" id="KW-0472">Membrane</keyword>
<dbReference type="Pfam" id="PF00482">
    <property type="entry name" value="T2SSF"/>
    <property type="match status" value="2"/>
</dbReference>
<feature type="transmembrane region" description="Helical" evidence="7">
    <location>
        <begin position="207"/>
        <end position="227"/>
    </location>
</feature>
<dbReference type="AlphaFoldDB" id="A0A2T0BGI0"/>
<feature type="transmembrane region" description="Helical" evidence="7">
    <location>
        <begin position="110"/>
        <end position="133"/>
    </location>
</feature>
<evidence type="ECO:0000256" key="5">
    <source>
        <dbReference type="ARBA" id="ARBA00022989"/>
    </source>
</evidence>
<dbReference type="GO" id="GO:0005886">
    <property type="term" value="C:plasma membrane"/>
    <property type="evidence" value="ECO:0007669"/>
    <property type="project" value="UniProtKB-SubCell"/>
</dbReference>
<dbReference type="EMBL" id="PVXQ01000011">
    <property type="protein sequence ID" value="PRR82943.1"/>
    <property type="molecule type" value="Genomic_DNA"/>
</dbReference>
<feature type="domain" description="Type II secretion system protein GspF" evidence="8">
    <location>
        <begin position="12"/>
        <end position="134"/>
    </location>
</feature>
<dbReference type="PRINTS" id="PR00812">
    <property type="entry name" value="BCTERIALGSPF"/>
</dbReference>
<protein>
    <submittedName>
        <fullName evidence="9">Type II secretion system protein F</fullName>
    </submittedName>
</protein>
<evidence type="ECO:0000256" key="4">
    <source>
        <dbReference type="ARBA" id="ARBA00022692"/>
    </source>
</evidence>
<evidence type="ECO:0000256" key="2">
    <source>
        <dbReference type="ARBA" id="ARBA00005745"/>
    </source>
</evidence>
<sequence>MKAHFDNLCIIAENLGALYEDGITIGNAFELMGELPLRKDYRMSIKEINNKVLKGNSLGKSFNEHSFLYPSFFVGIISVGENSGELTKTLNSLSKYYGQSNKLKKELKAALIYPAFIGVSLILLMVLLFFILIPNMYDTFRGLNISMPPIIEKIYYGSRWIGENIVLFLAGLICYPLVIFILVKSSNILNRHIGYKILLKFKIIREYYEYIFILLISVVLSSGISLVKGIEICIGSTGKQVIEERLVYINTELLKGGELSKSLDNGFLSKYSLSMITLGENSGSLEAVVKKLETRLEKSMEEKLKKIITMITPIFIGIMALIIFIFIYILVIPIMDVMYSGYK</sequence>
<feature type="domain" description="Type II secretion system protein GspF" evidence="8">
    <location>
        <begin position="212"/>
        <end position="333"/>
    </location>
</feature>
<dbReference type="OrthoDB" id="9805682at2"/>
<organism evidence="9 10">
    <name type="scientific">Clostridium vincentii</name>
    <dbReference type="NCBI Taxonomy" id="52704"/>
    <lineage>
        <taxon>Bacteria</taxon>
        <taxon>Bacillati</taxon>
        <taxon>Bacillota</taxon>
        <taxon>Clostridia</taxon>
        <taxon>Eubacteriales</taxon>
        <taxon>Clostridiaceae</taxon>
        <taxon>Clostridium</taxon>
    </lineage>
</organism>
<feature type="transmembrane region" description="Helical" evidence="7">
    <location>
        <begin position="310"/>
        <end position="335"/>
    </location>
</feature>
<keyword evidence="5 7" id="KW-1133">Transmembrane helix</keyword>
<evidence type="ECO:0000256" key="1">
    <source>
        <dbReference type="ARBA" id="ARBA00004651"/>
    </source>
</evidence>
<evidence type="ECO:0000256" key="7">
    <source>
        <dbReference type="SAM" id="Phobius"/>
    </source>
</evidence>
<evidence type="ECO:0000256" key="3">
    <source>
        <dbReference type="ARBA" id="ARBA00022475"/>
    </source>
</evidence>
<dbReference type="Gene3D" id="1.20.81.30">
    <property type="entry name" value="Type II secretion system (T2SS), domain F"/>
    <property type="match status" value="2"/>
</dbReference>
<gene>
    <name evidence="9" type="primary">epsF_2</name>
    <name evidence="9" type="ORF">CLVI_13860</name>
</gene>
<keyword evidence="10" id="KW-1185">Reference proteome</keyword>
<dbReference type="RefSeq" id="WP_106059380.1">
    <property type="nucleotide sequence ID" value="NZ_PVXQ01000011.1"/>
</dbReference>
<keyword evidence="4 7" id="KW-0812">Transmembrane</keyword>
<dbReference type="Proteomes" id="UP000239471">
    <property type="component" value="Unassembled WGS sequence"/>
</dbReference>
<dbReference type="InterPro" id="IPR003004">
    <property type="entry name" value="GspF/PilC"/>
</dbReference>
<dbReference type="InterPro" id="IPR018076">
    <property type="entry name" value="T2SS_GspF_dom"/>
</dbReference>
<evidence type="ECO:0000256" key="6">
    <source>
        <dbReference type="ARBA" id="ARBA00023136"/>
    </source>
</evidence>
<comment type="subcellular location">
    <subcellularLocation>
        <location evidence="1">Cell membrane</location>
        <topology evidence="1">Multi-pass membrane protein</topology>
    </subcellularLocation>
</comment>
<keyword evidence="3" id="KW-1003">Cell membrane</keyword>
<evidence type="ECO:0000259" key="8">
    <source>
        <dbReference type="Pfam" id="PF00482"/>
    </source>
</evidence>
<proteinExistence type="inferred from homology"/>
<name>A0A2T0BGI0_9CLOT</name>
<accession>A0A2T0BGI0</accession>
<comment type="caution">
    <text evidence="9">The sequence shown here is derived from an EMBL/GenBank/DDBJ whole genome shotgun (WGS) entry which is preliminary data.</text>
</comment>
<evidence type="ECO:0000313" key="10">
    <source>
        <dbReference type="Proteomes" id="UP000239471"/>
    </source>
</evidence>
<comment type="similarity">
    <text evidence="2">Belongs to the GSP F family.</text>
</comment>
<dbReference type="InterPro" id="IPR042094">
    <property type="entry name" value="T2SS_GspF_sf"/>
</dbReference>
<evidence type="ECO:0000313" key="9">
    <source>
        <dbReference type="EMBL" id="PRR82943.1"/>
    </source>
</evidence>
<feature type="transmembrane region" description="Helical" evidence="7">
    <location>
        <begin position="165"/>
        <end position="186"/>
    </location>
</feature>